<evidence type="ECO:0000313" key="2">
    <source>
        <dbReference type="EMBL" id="WOX06163.1"/>
    </source>
</evidence>
<gene>
    <name evidence="2" type="ORF">R5R33_03220</name>
</gene>
<organism evidence="2 3">
    <name type="scientific">Microbulbifer pacificus</name>
    <dbReference type="NCBI Taxonomy" id="407164"/>
    <lineage>
        <taxon>Bacteria</taxon>
        <taxon>Pseudomonadati</taxon>
        <taxon>Pseudomonadota</taxon>
        <taxon>Gammaproteobacteria</taxon>
        <taxon>Cellvibrionales</taxon>
        <taxon>Microbulbiferaceae</taxon>
        <taxon>Microbulbifer</taxon>
    </lineage>
</organism>
<dbReference type="InterPro" id="IPR008620">
    <property type="entry name" value="FixH"/>
</dbReference>
<reference evidence="2 3" key="1">
    <citation type="submission" date="2023-10" db="EMBL/GenBank/DDBJ databases">
        <title>Description of Microbulbifer bruguierae sp. nov., isolated from the sediments of mangrove plant Bruguiera sexangula and comparative genomic analyses of the genus Microbulbifer.</title>
        <authorList>
            <person name="Long M."/>
        </authorList>
    </citation>
    <scope>NUCLEOTIDE SEQUENCE [LARGE SCALE GENOMIC DNA]</scope>
    <source>
        <strain evidence="2 3">SPO729</strain>
    </source>
</reference>
<dbReference type="Proteomes" id="UP001302477">
    <property type="component" value="Chromosome"/>
</dbReference>
<evidence type="ECO:0000256" key="1">
    <source>
        <dbReference type="SAM" id="Phobius"/>
    </source>
</evidence>
<proteinExistence type="predicted"/>
<dbReference type="RefSeq" id="WP_318954621.1">
    <property type="nucleotide sequence ID" value="NZ_CP137555.1"/>
</dbReference>
<keyword evidence="3" id="KW-1185">Reference proteome</keyword>
<dbReference type="KEGG" id="mpaf:R5R33_03220"/>
<sequence>MVKRKVQQTANNNTDAPAPWYREPWFWMVMAPLILVVITSFVMVSIAVRHSDDVVSDTYYKESRLYHYSAEQDQHARELNLAGVLLFSPEDKVVTLDLRGDIDYPEKLLLSLSHPVEADLDDHVVLEQVSIGRYRGQVHAPLQHRWYVQVSPEMNPEEFRNAQWRLKGEINFDLGNGVPLKPAVQ</sequence>
<keyword evidence="1" id="KW-0812">Transmembrane</keyword>
<accession>A0AAU0N227</accession>
<keyword evidence="1" id="KW-1133">Transmembrane helix</keyword>
<keyword evidence="1" id="KW-0472">Membrane</keyword>
<protein>
    <submittedName>
        <fullName evidence="2">FixH family protein</fullName>
    </submittedName>
</protein>
<dbReference type="Pfam" id="PF05751">
    <property type="entry name" value="FixH"/>
    <property type="match status" value="1"/>
</dbReference>
<dbReference type="EMBL" id="CP137555">
    <property type="protein sequence ID" value="WOX06163.1"/>
    <property type="molecule type" value="Genomic_DNA"/>
</dbReference>
<evidence type="ECO:0000313" key="3">
    <source>
        <dbReference type="Proteomes" id="UP001302477"/>
    </source>
</evidence>
<dbReference type="AlphaFoldDB" id="A0AAU0N227"/>
<name>A0AAU0N227_9GAMM</name>
<feature type="transmembrane region" description="Helical" evidence="1">
    <location>
        <begin position="25"/>
        <end position="48"/>
    </location>
</feature>